<gene>
    <name evidence="2" type="ORF">TIFTF001_011752</name>
</gene>
<accession>A0AA87ZUQ8</accession>
<evidence type="ECO:0000256" key="1">
    <source>
        <dbReference type="SAM" id="Phobius"/>
    </source>
</evidence>
<proteinExistence type="predicted"/>
<dbReference type="EMBL" id="BTGU01000014">
    <property type="protein sequence ID" value="GMN42543.1"/>
    <property type="molecule type" value="Genomic_DNA"/>
</dbReference>
<dbReference type="Proteomes" id="UP001187192">
    <property type="component" value="Unassembled WGS sequence"/>
</dbReference>
<dbReference type="AlphaFoldDB" id="A0AA87ZUQ8"/>
<reference evidence="2" key="1">
    <citation type="submission" date="2023-07" db="EMBL/GenBank/DDBJ databases">
        <title>draft genome sequence of fig (Ficus carica).</title>
        <authorList>
            <person name="Takahashi T."/>
            <person name="Nishimura K."/>
        </authorList>
    </citation>
    <scope>NUCLEOTIDE SEQUENCE</scope>
</reference>
<keyword evidence="1" id="KW-0812">Transmembrane</keyword>
<organism evidence="2 3">
    <name type="scientific">Ficus carica</name>
    <name type="common">Common fig</name>
    <dbReference type="NCBI Taxonomy" id="3494"/>
    <lineage>
        <taxon>Eukaryota</taxon>
        <taxon>Viridiplantae</taxon>
        <taxon>Streptophyta</taxon>
        <taxon>Embryophyta</taxon>
        <taxon>Tracheophyta</taxon>
        <taxon>Spermatophyta</taxon>
        <taxon>Magnoliopsida</taxon>
        <taxon>eudicotyledons</taxon>
        <taxon>Gunneridae</taxon>
        <taxon>Pentapetalae</taxon>
        <taxon>rosids</taxon>
        <taxon>fabids</taxon>
        <taxon>Rosales</taxon>
        <taxon>Moraceae</taxon>
        <taxon>Ficeae</taxon>
        <taxon>Ficus</taxon>
    </lineage>
</organism>
<protein>
    <submittedName>
        <fullName evidence="2">Uncharacterized protein</fullName>
    </submittedName>
</protein>
<evidence type="ECO:0000313" key="2">
    <source>
        <dbReference type="EMBL" id="GMN42543.1"/>
    </source>
</evidence>
<feature type="transmembrane region" description="Helical" evidence="1">
    <location>
        <begin position="7"/>
        <end position="28"/>
    </location>
</feature>
<keyword evidence="1" id="KW-1133">Transmembrane helix</keyword>
<feature type="transmembrane region" description="Helical" evidence="1">
    <location>
        <begin position="86"/>
        <end position="106"/>
    </location>
</feature>
<name>A0AA87ZUQ8_FICCA</name>
<evidence type="ECO:0000313" key="3">
    <source>
        <dbReference type="Proteomes" id="UP001187192"/>
    </source>
</evidence>
<sequence length="114" mass="12578">MGHGKSVIIAAYIIFFIMPLEGLSVYVISTDLQNPPSPRGSTSTINFNSRRFYHNHGFPSSTQGDHVSQEQKRITPNGANPLHNSLVLLLTFLAAEVYVVLILEVLNSMYLSSS</sequence>
<keyword evidence="1" id="KW-0472">Membrane</keyword>
<comment type="caution">
    <text evidence="2">The sequence shown here is derived from an EMBL/GenBank/DDBJ whole genome shotgun (WGS) entry which is preliminary data.</text>
</comment>
<keyword evidence="3" id="KW-1185">Reference proteome</keyword>